<evidence type="ECO:0000256" key="6">
    <source>
        <dbReference type="ARBA" id="ARBA00012487"/>
    </source>
</evidence>
<evidence type="ECO:0000256" key="3">
    <source>
        <dbReference type="ARBA" id="ARBA00005119"/>
    </source>
</evidence>
<evidence type="ECO:0000313" key="25">
    <source>
        <dbReference type="EMBL" id="MFC6036990.1"/>
    </source>
</evidence>
<evidence type="ECO:0000256" key="12">
    <source>
        <dbReference type="ARBA" id="ARBA00022695"/>
    </source>
</evidence>
<accession>A0ABW1L044</accession>
<evidence type="ECO:0000256" key="8">
    <source>
        <dbReference type="ARBA" id="ARBA00022475"/>
    </source>
</evidence>
<keyword evidence="11 24" id="KW-0812">Transmembrane</keyword>
<evidence type="ECO:0000256" key="7">
    <source>
        <dbReference type="ARBA" id="ARBA00019373"/>
    </source>
</evidence>
<comment type="caution">
    <text evidence="25">The sequence shown here is derived from an EMBL/GenBank/DDBJ whole genome shotgun (WGS) entry which is preliminary data.</text>
</comment>
<evidence type="ECO:0000256" key="5">
    <source>
        <dbReference type="ARBA" id="ARBA00010185"/>
    </source>
</evidence>
<comment type="similarity">
    <text evidence="5">Belongs to the CDS family.</text>
</comment>
<evidence type="ECO:0000256" key="1">
    <source>
        <dbReference type="ARBA" id="ARBA00001698"/>
    </source>
</evidence>
<evidence type="ECO:0000256" key="14">
    <source>
        <dbReference type="ARBA" id="ARBA00023098"/>
    </source>
</evidence>
<evidence type="ECO:0000256" key="24">
    <source>
        <dbReference type="SAM" id="Phobius"/>
    </source>
</evidence>
<feature type="transmembrane region" description="Helical" evidence="24">
    <location>
        <begin position="190"/>
        <end position="216"/>
    </location>
</feature>
<gene>
    <name evidence="25" type="ORF">ACFMB1_15655</name>
</gene>
<evidence type="ECO:0000256" key="11">
    <source>
        <dbReference type="ARBA" id="ARBA00022692"/>
    </source>
</evidence>
<dbReference type="PANTHER" id="PTHR46382:SF1">
    <property type="entry name" value="PHOSPHATIDATE CYTIDYLYLTRANSFERASE"/>
    <property type="match status" value="1"/>
</dbReference>
<evidence type="ECO:0000256" key="16">
    <source>
        <dbReference type="ARBA" id="ARBA00023209"/>
    </source>
</evidence>
<keyword evidence="8" id="KW-1003">Cell membrane</keyword>
<evidence type="ECO:0000256" key="22">
    <source>
        <dbReference type="ARBA" id="ARBA00032743"/>
    </source>
</evidence>
<evidence type="ECO:0000256" key="23">
    <source>
        <dbReference type="ARBA" id="ARBA00033406"/>
    </source>
</evidence>
<evidence type="ECO:0000256" key="19">
    <source>
        <dbReference type="ARBA" id="ARBA00031825"/>
    </source>
</evidence>
<comment type="subcellular location">
    <subcellularLocation>
        <location evidence="2">Cell membrane</location>
        <topology evidence="2">Multi-pass membrane protein</topology>
    </subcellularLocation>
</comment>
<evidence type="ECO:0000256" key="4">
    <source>
        <dbReference type="ARBA" id="ARBA00005189"/>
    </source>
</evidence>
<dbReference type="PANTHER" id="PTHR46382">
    <property type="entry name" value="PHOSPHATIDATE CYTIDYLYLTRANSFERASE"/>
    <property type="match status" value="1"/>
</dbReference>
<keyword evidence="15 24" id="KW-0472">Membrane</keyword>
<evidence type="ECO:0000256" key="15">
    <source>
        <dbReference type="ARBA" id="ARBA00023136"/>
    </source>
</evidence>
<comment type="catalytic activity">
    <reaction evidence="1">
        <text>a 1,2-diacyl-sn-glycero-3-phosphate + CTP + H(+) = a CDP-1,2-diacyl-sn-glycerol + diphosphate</text>
        <dbReference type="Rhea" id="RHEA:16229"/>
        <dbReference type="ChEBI" id="CHEBI:15378"/>
        <dbReference type="ChEBI" id="CHEBI:33019"/>
        <dbReference type="ChEBI" id="CHEBI:37563"/>
        <dbReference type="ChEBI" id="CHEBI:58332"/>
        <dbReference type="ChEBI" id="CHEBI:58608"/>
        <dbReference type="EC" id="2.7.7.41"/>
    </reaction>
</comment>
<dbReference type="EMBL" id="JBHPON010000002">
    <property type="protein sequence ID" value="MFC6036990.1"/>
    <property type="molecule type" value="Genomic_DNA"/>
</dbReference>
<feature type="transmembrane region" description="Helical" evidence="24">
    <location>
        <begin position="116"/>
        <end position="136"/>
    </location>
</feature>
<evidence type="ECO:0000256" key="13">
    <source>
        <dbReference type="ARBA" id="ARBA00022989"/>
    </source>
</evidence>
<keyword evidence="26" id="KW-1185">Reference proteome</keyword>
<keyword evidence="12 25" id="KW-0548">Nucleotidyltransferase</keyword>
<reference evidence="25 26" key="1">
    <citation type="submission" date="2024-09" db="EMBL/GenBank/DDBJ databases">
        <authorList>
            <person name="Zhang Z.-H."/>
        </authorList>
    </citation>
    <scope>NUCLEOTIDE SEQUENCE [LARGE SCALE GENOMIC DNA]</scope>
    <source>
        <strain evidence="25 26">HHTR114</strain>
    </source>
</reference>
<proteinExistence type="inferred from homology"/>
<feature type="transmembrane region" description="Helical" evidence="24">
    <location>
        <begin position="259"/>
        <end position="277"/>
    </location>
</feature>
<keyword evidence="10" id="KW-0808">Transferase</keyword>
<evidence type="ECO:0000313" key="26">
    <source>
        <dbReference type="Proteomes" id="UP001596116"/>
    </source>
</evidence>
<feature type="transmembrane region" description="Helical" evidence="24">
    <location>
        <begin position="148"/>
        <end position="169"/>
    </location>
</feature>
<keyword evidence="13 24" id="KW-1133">Transmembrane helix</keyword>
<evidence type="ECO:0000256" key="9">
    <source>
        <dbReference type="ARBA" id="ARBA00022516"/>
    </source>
</evidence>
<feature type="transmembrane region" description="Helical" evidence="24">
    <location>
        <begin position="23"/>
        <end position="56"/>
    </location>
</feature>
<organism evidence="25 26">
    <name type="scientific">Hyphococcus aureus</name>
    <dbReference type="NCBI Taxonomy" id="2666033"/>
    <lineage>
        <taxon>Bacteria</taxon>
        <taxon>Pseudomonadati</taxon>
        <taxon>Pseudomonadota</taxon>
        <taxon>Alphaproteobacteria</taxon>
        <taxon>Parvularculales</taxon>
        <taxon>Parvularculaceae</taxon>
        <taxon>Hyphococcus</taxon>
    </lineage>
</organism>
<comment type="pathway">
    <text evidence="4">Lipid metabolism.</text>
</comment>
<dbReference type="EC" id="2.7.7.41" evidence="6"/>
<evidence type="ECO:0000256" key="17">
    <source>
        <dbReference type="ARBA" id="ARBA00023264"/>
    </source>
</evidence>
<keyword evidence="17" id="KW-1208">Phospholipid metabolism</keyword>
<evidence type="ECO:0000256" key="20">
    <source>
        <dbReference type="ARBA" id="ARBA00032253"/>
    </source>
</evidence>
<keyword evidence="16" id="KW-0594">Phospholipid biosynthesis</keyword>
<evidence type="ECO:0000256" key="21">
    <source>
        <dbReference type="ARBA" id="ARBA00032396"/>
    </source>
</evidence>
<dbReference type="Proteomes" id="UP001596116">
    <property type="component" value="Unassembled WGS sequence"/>
</dbReference>
<comment type="pathway">
    <text evidence="3">Phospholipid metabolism; CDP-diacylglycerol biosynthesis; CDP-diacylglycerol from sn-glycerol 3-phosphate: step 3/3.</text>
</comment>
<evidence type="ECO:0000256" key="10">
    <source>
        <dbReference type="ARBA" id="ARBA00022679"/>
    </source>
</evidence>
<dbReference type="RefSeq" id="WP_379881760.1">
    <property type="nucleotide sequence ID" value="NZ_JBHPON010000002.1"/>
</dbReference>
<keyword evidence="14" id="KW-0443">Lipid metabolism</keyword>
<sequence length="282" mass="28922">MSPSVDKLDVAKPASAGALTKRIISALVLMPIVIAAVYHGGSAFAAMIAFAAVVMVFEWSRMVERRVLTNAFYALVCASAAAMYFAAAGNYDAALFSAAIGGLASSLFAKRNSGIGIWSGFAAFYVIIPCIALVWLRLDAPSGRALSFLLFGVVWAADSGAFLFGKFIGGPKISYALSPSKTWSGIGGGVMGGCLIGAVFGAVTIGPAAALLYTVIGGGLGAASVLGDLFESGIKRYFGLKDISGFIPGHGGALDRLDGMIFATSAMTGGLLLYMLGERIQG</sequence>
<evidence type="ECO:0000256" key="18">
    <source>
        <dbReference type="ARBA" id="ARBA00029893"/>
    </source>
</evidence>
<dbReference type="Pfam" id="PF01148">
    <property type="entry name" value="CTP_transf_1"/>
    <property type="match status" value="1"/>
</dbReference>
<feature type="transmembrane region" description="Helical" evidence="24">
    <location>
        <begin position="68"/>
        <end position="87"/>
    </location>
</feature>
<evidence type="ECO:0000256" key="2">
    <source>
        <dbReference type="ARBA" id="ARBA00004651"/>
    </source>
</evidence>
<name>A0ABW1L044_9PROT</name>
<keyword evidence="9" id="KW-0444">Lipid biosynthesis</keyword>
<protein>
    <recommendedName>
        <fullName evidence="7">Phosphatidate cytidylyltransferase</fullName>
        <ecNumber evidence="6">2.7.7.41</ecNumber>
    </recommendedName>
    <alternativeName>
        <fullName evidence="20">CDP-DAG synthase</fullName>
    </alternativeName>
    <alternativeName>
        <fullName evidence="22">CDP-DG synthase</fullName>
    </alternativeName>
    <alternativeName>
        <fullName evidence="18">CDP-diacylglycerol synthase</fullName>
    </alternativeName>
    <alternativeName>
        <fullName evidence="21">CDP-diglyceride pyrophosphorylase</fullName>
    </alternativeName>
    <alternativeName>
        <fullName evidence="23">CDP-diglyceride synthase</fullName>
    </alternativeName>
    <alternativeName>
        <fullName evidence="19">CTP:phosphatidate cytidylyltransferase</fullName>
    </alternativeName>
</protein>
<dbReference type="GO" id="GO:0016779">
    <property type="term" value="F:nucleotidyltransferase activity"/>
    <property type="evidence" value="ECO:0007669"/>
    <property type="project" value="UniProtKB-KW"/>
</dbReference>